<reference evidence="2" key="1">
    <citation type="journal article" date="2012" name="PLoS Genet.">
        <title>The genomes of the fungal plant pathogens Cladosporium fulvum and Dothistroma septosporum reveal adaptation to different hosts and lifestyles but also signatures of common ancestry.</title>
        <authorList>
            <person name="de Wit P.J.G.M."/>
            <person name="van der Burgt A."/>
            <person name="Oekmen B."/>
            <person name="Stergiopoulos I."/>
            <person name="Abd-Elsalam K.A."/>
            <person name="Aerts A.L."/>
            <person name="Bahkali A.H."/>
            <person name="Beenen H.G."/>
            <person name="Chettri P."/>
            <person name="Cox M.P."/>
            <person name="Datema E."/>
            <person name="de Vries R.P."/>
            <person name="Dhillon B."/>
            <person name="Ganley A.R."/>
            <person name="Griffiths S.A."/>
            <person name="Guo Y."/>
            <person name="Hamelin R.C."/>
            <person name="Henrissat B."/>
            <person name="Kabir M.S."/>
            <person name="Jashni M.K."/>
            <person name="Kema G."/>
            <person name="Klaubauf S."/>
            <person name="Lapidus A."/>
            <person name="Levasseur A."/>
            <person name="Lindquist E."/>
            <person name="Mehrabi R."/>
            <person name="Ohm R.A."/>
            <person name="Owen T.J."/>
            <person name="Salamov A."/>
            <person name="Schwelm A."/>
            <person name="Schijlen E."/>
            <person name="Sun H."/>
            <person name="van den Burg H.A."/>
            <person name="van Ham R.C.H.J."/>
            <person name="Zhang S."/>
            <person name="Goodwin S.B."/>
            <person name="Grigoriev I.V."/>
            <person name="Collemare J."/>
            <person name="Bradshaw R.E."/>
        </authorList>
    </citation>
    <scope>NUCLEOTIDE SEQUENCE [LARGE SCALE GENOMIC DNA]</scope>
    <source>
        <strain evidence="2">NZE10 / CBS 128990</strain>
    </source>
</reference>
<accession>M2WM60</accession>
<organism evidence="1 2">
    <name type="scientific">Dothistroma septosporum (strain NZE10 / CBS 128990)</name>
    <name type="common">Red band needle blight fungus</name>
    <name type="synonym">Mycosphaerella pini</name>
    <dbReference type="NCBI Taxonomy" id="675120"/>
    <lineage>
        <taxon>Eukaryota</taxon>
        <taxon>Fungi</taxon>
        <taxon>Dikarya</taxon>
        <taxon>Ascomycota</taxon>
        <taxon>Pezizomycotina</taxon>
        <taxon>Dothideomycetes</taxon>
        <taxon>Dothideomycetidae</taxon>
        <taxon>Mycosphaerellales</taxon>
        <taxon>Mycosphaerellaceae</taxon>
        <taxon>Dothistroma</taxon>
    </lineage>
</organism>
<gene>
    <name evidence="1" type="ORF">DOTSEDRAFT_72490</name>
</gene>
<evidence type="ECO:0000313" key="1">
    <source>
        <dbReference type="EMBL" id="EME43128.1"/>
    </source>
</evidence>
<name>M2WM60_DOTSN</name>
<sequence>MRYSNLTWVKHSRCALLAENGARHGRTRLEADDACRCAQNSDTKVSTVVCSICWTGTVVASVVASALRETAGSLAKVMRC</sequence>
<dbReference type="Proteomes" id="UP000016933">
    <property type="component" value="Unassembled WGS sequence"/>
</dbReference>
<protein>
    <submittedName>
        <fullName evidence="1">Uncharacterized protein</fullName>
    </submittedName>
</protein>
<reference evidence="1 2" key="2">
    <citation type="journal article" date="2012" name="PLoS Pathog.">
        <title>Diverse lifestyles and strategies of plant pathogenesis encoded in the genomes of eighteen Dothideomycetes fungi.</title>
        <authorList>
            <person name="Ohm R.A."/>
            <person name="Feau N."/>
            <person name="Henrissat B."/>
            <person name="Schoch C.L."/>
            <person name="Horwitz B.A."/>
            <person name="Barry K.W."/>
            <person name="Condon B.J."/>
            <person name="Copeland A.C."/>
            <person name="Dhillon B."/>
            <person name="Glaser F."/>
            <person name="Hesse C.N."/>
            <person name="Kosti I."/>
            <person name="LaButti K."/>
            <person name="Lindquist E.A."/>
            <person name="Lucas S."/>
            <person name="Salamov A.A."/>
            <person name="Bradshaw R.E."/>
            <person name="Ciuffetti L."/>
            <person name="Hamelin R.C."/>
            <person name="Kema G.H.J."/>
            <person name="Lawrence C."/>
            <person name="Scott J.A."/>
            <person name="Spatafora J.W."/>
            <person name="Turgeon B.G."/>
            <person name="de Wit P.J.G.M."/>
            <person name="Zhong S."/>
            <person name="Goodwin S.B."/>
            <person name="Grigoriev I.V."/>
        </authorList>
    </citation>
    <scope>NUCLEOTIDE SEQUENCE [LARGE SCALE GENOMIC DNA]</scope>
    <source>
        <strain evidence="2">NZE10 / CBS 128990</strain>
    </source>
</reference>
<dbReference type="EMBL" id="KB446540">
    <property type="protein sequence ID" value="EME43128.1"/>
    <property type="molecule type" value="Genomic_DNA"/>
</dbReference>
<proteinExistence type="predicted"/>
<evidence type="ECO:0000313" key="2">
    <source>
        <dbReference type="Proteomes" id="UP000016933"/>
    </source>
</evidence>
<dbReference type="AlphaFoldDB" id="M2WM60"/>
<keyword evidence="2" id="KW-1185">Reference proteome</keyword>
<dbReference type="HOGENOM" id="CLU_2589732_0_0_1"/>